<evidence type="ECO:0000313" key="2">
    <source>
        <dbReference type="EMBL" id="TQL77287.1"/>
    </source>
</evidence>
<dbReference type="OrthoDB" id="4935320at2"/>
<evidence type="ECO:0000313" key="3">
    <source>
        <dbReference type="Proteomes" id="UP000317043"/>
    </source>
</evidence>
<dbReference type="RefSeq" id="WP_142039947.1">
    <property type="nucleotide sequence ID" value="NZ_JBHTGS010000001.1"/>
</dbReference>
<dbReference type="InParanoid" id="A0A543AXJ6"/>
<reference evidence="2 3" key="1">
    <citation type="submission" date="2019-06" db="EMBL/GenBank/DDBJ databases">
        <title>Sequencing the genomes of 1000 actinobacteria strains.</title>
        <authorList>
            <person name="Klenk H.-P."/>
        </authorList>
    </citation>
    <scope>NUCLEOTIDE SEQUENCE [LARGE SCALE GENOMIC DNA]</scope>
    <source>
        <strain evidence="2 3">DSM 45928</strain>
    </source>
</reference>
<feature type="transmembrane region" description="Helical" evidence="1">
    <location>
        <begin position="174"/>
        <end position="194"/>
    </location>
</feature>
<dbReference type="Gene3D" id="1.20.144.10">
    <property type="entry name" value="Phosphatidic acid phosphatase type 2/haloperoxidase"/>
    <property type="match status" value="1"/>
</dbReference>
<feature type="transmembrane region" description="Helical" evidence="1">
    <location>
        <begin position="106"/>
        <end position="127"/>
    </location>
</feature>
<gene>
    <name evidence="2" type="ORF">FB566_2843</name>
</gene>
<keyword evidence="1" id="KW-1133">Transmembrane helix</keyword>
<keyword evidence="1" id="KW-0472">Membrane</keyword>
<keyword evidence="3" id="KW-1185">Reference proteome</keyword>
<protein>
    <recommendedName>
        <fullName evidence="4">PAP2 superfamily protein</fullName>
    </recommendedName>
</protein>
<proteinExistence type="predicted"/>
<name>A0A543AXJ6_9ACTN</name>
<dbReference type="EMBL" id="VFOW01000001">
    <property type="protein sequence ID" value="TQL77287.1"/>
    <property type="molecule type" value="Genomic_DNA"/>
</dbReference>
<dbReference type="InterPro" id="IPR036938">
    <property type="entry name" value="PAP2/HPO_sf"/>
</dbReference>
<organism evidence="2 3">
    <name type="scientific">Stackebrandtia endophytica</name>
    <dbReference type="NCBI Taxonomy" id="1496996"/>
    <lineage>
        <taxon>Bacteria</taxon>
        <taxon>Bacillati</taxon>
        <taxon>Actinomycetota</taxon>
        <taxon>Actinomycetes</taxon>
        <taxon>Glycomycetales</taxon>
        <taxon>Glycomycetaceae</taxon>
        <taxon>Stackebrandtia</taxon>
    </lineage>
</organism>
<feature type="transmembrane region" description="Helical" evidence="1">
    <location>
        <begin position="43"/>
        <end position="63"/>
    </location>
</feature>
<dbReference type="PROSITE" id="PS51257">
    <property type="entry name" value="PROKAR_LIPOPROTEIN"/>
    <property type="match status" value="1"/>
</dbReference>
<dbReference type="AlphaFoldDB" id="A0A543AXJ6"/>
<sequence length="197" mass="20399">MIRPLDRAAKIVTDVLAPWVVIIVACGLVAADATGTIGGTLLWGSLVAVFTSVIPMGVIAWGIRRGRISDVHVRHRSQRIKPLAGIALSATAGLTLMWLMKAPGTVVALSWALAIGVLTTGVITVFWKISFHTAVSSATAVVIGFLFGGGWAITAIAVVATIGWSRVRLGDHTVAQVLAGAAWGAAIALAVFGMSPR</sequence>
<feature type="transmembrane region" description="Helical" evidence="1">
    <location>
        <begin position="12"/>
        <end position="31"/>
    </location>
</feature>
<dbReference type="SUPFAM" id="SSF48317">
    <property type="entry name" value="Acid phosphatase/Vanadium-dependent haloperoxidase"/>
    <property type="match status" value="1"/>
</dbReference>
<evidence type="ECO:0008006" key="4">
    <source>
        <dbReference type="Google" id="ProtNLM"/>
    </source>
</evidence>
<comment type="caution">
    <text evidence="2">The sequence shown here is derived from an EMBL/GenBank/DDBJ whole genome shotgun (WGS) entry which is preliminary data.</text>
</comment>
<feature type="transmembrane region" description="Helical" evidence="1">
    <location>
        <begin position="139"/>
        <end position="162"/>
    </location>
</feature>
<keyword evidence="1" id="KW-0812">Transmembrane</keyword>
<evidence type="ECO:0000256" key="1">
    <source>
        <dbReference type="SAM" id="Phobius"/>
    </source>
</evidence>
<dbReference type="Proteomes" id="UP000317043">
    <property type="component" value="Unassembled WGS sequence"/>
</dbReference>
<accession>A0A543AXJ6</accession>
<feature type="transmembrane region" description="Helical" evidence="1">
    <location>
        <begin position="83"/>
        <end position="100"/>
    </location>
</feature>